<reference evidence="1" key="1">
    <citation type="submission" date="2014-11" db="EMBL/GenBank/DDBJ databases">
        <authorList>
            <person name="Amaro Gonzalez C."/>
        </authorList>
    </citation>
    <scope>NUCLEOTIDE SEQUENCE</scope>
</reference>
<accession>A0A0E9Q5T7</accession>
<protein>
    <submittedName>
        <fullName evidence="1">Uncharacterized protein</fullName>
    </submittedName>
</protein>
<dbReference type="EMBL" id="GBXM01096862">
    <property type="protein sequence ID" value="JAH11715.1"/>
    <property type="molecule type" value="Transcribed_RNA"/>
</dbReference>
<sequence>MAWGRVQKYSKLTEIIEYQCYNALITTLYLPDRRNAELSLW</sequence>
<proteinExistence type="predicted"/>
<dbReference type="AlphaFoldDB" id="A0A0E9Q5T7"/>
<reference evidence="1" key="2">
    <citation type="journal article" date="2015" name="Fish Shellfish Immunol.">
        <title>Early steps in the European eel (Anguilla anguilla)-Vibrio vulnificus interaction in the gills: Role of the RtxA13 toxin.</title>
        <authorList>
            <person name="Callol A."/>
            <person name="Pajuelo D."/>
            <person name="Ebbesson L."/>
            <person name="Teles M."/>
            <person name="MacKenzie S."/>
            <person name="Amaro C."/>
        </authorList>
    </citation>
    <scope>NUCLEOTIDE SEQUENCE</scope>
</reference>
<organism evidence="1">
    <name type="scientific">Anguilla anguilla</name>
    <name type="common">European freshwater eel</name>
    <name type="synonym">Muraena anguilla</name>
    <dbReference type="NCBI Taxonomy" id="7936"/>
    <lineage>
        <taxon>Eukaryota</taxon>
        <taxon>Metazoa</taxon>
        <taxon>Chordata</taxon>
        <taxon>Craniata</taxon>
        <taxon>Vertebrata</taxon>
        <taxon>Euteleostomi</taxon>
        <taxon>Actinopterygii</taxon>
        <taxon>Neopterygii</taxon>
        <taxon>Teleostei</taxon>
        <taxon>Anguilliformes</taxon>
        <taxon>Anguillidae</taxon>
        <taxon>Anguilla</taxon>
    </lineage>
</organism>
<evidence type="ECO:0000313" key="1">
    <source>
        <dbReference type="EMBL" id="JAH11715.1"/>
    </source>
</evidence>
<name>A0A0E9Q5T7_ANGAN</name>